<name>A0AA38L9H9_TAXCH</name>
<proteinExistence type="predicted"/>
<feature type="non-terminal residue" evidence="1">
    <location>
        <position position="1"/>
    </location>
</feature>
<dbReference type="EMBL" id="JAHRHJ020000005">
    <property type="protein sequence ID" value="KAH9316803.1"/>
    <property type="molecule type" value="Genomic_DNA"/>
</dbReference>
<dbReference type="Proteomes" id="UP000824469">
    <property type="component" value="Unassembled WGS sequence"/>
</dbReference>
<sequence length="50" mass="5143">RELISGAAGRSQGTAGVDPDVLDACNLNHVWLLQNLAAVAEAVLNASNVQ</sequence>
<keyword evidence="2" id="KW-1185">Reference proteome</keyword>
<evidence type="ECO:0000313" key="1">
    <source>
        <dbReference type="EMBL" id="KAH9316803.1"/>
    </source>
</evidence>
<comment type="caution">
    <text evidence="1">The sequence shown here is derived from an EMBL/GenBank/DDBJ whole genome shotgun (WGS) entry which is preliminary data.</text>
</comment>
<protein>
    <submittedName>
        <fullName evidence="1">Uncharacterized protein</fullName>
    </submittedName>
</protein>
<evidence type="ECO:0000313" key="2">
    <source>
        <dbReference type="Proteomes" id="UP000824469"/>
    </source>
</evidence>
<feature type="non-terminal residue" evidence="1">
    <location>
        <position position="50"/>
    </location>
</feature>
<dbReference type="AlphaFoldDB" id="A0AA38L9H9"/>
<organism evidence="1 2">
    <name type="scientific">Taxus chinensis</name>
    <name type="common">Chinese yew</name>
    <name type="synonym">Taxus wallichiana var. chinensis</name>
    <dbReference type="NCBI Taxonomy" id="29808"/>
    <lineage>
        <taxon>Eukaryota</taxon>
        <taxon>Viridiplantae</taxon>
        <taxon>Streptophyta</taxon>
        <taxon>Embryophyta</taxon>
        <taxon>Tracheophyta</taxon>
        <taxon>Spermatophyta</taxon>
        <taxon>Pinopsida</taxon>
        <taxon>Pinidae</taxon>
        <taxon>Conifers II</taxon>
        <taxon>Cupressales</taxon>
        <taxon>Taxaceae</taxon>
        <taxon>Taxus</taxon>
    </lineage>
</organism>
<reference evidence="1 2" key="1">
    <citation type="journal article" date="2021" name="Nat. Plants">
        <title>The Taxus genome provides insights into paclitaxel biosynthesis.</title>
        <authorList>
            <person name="Xiong X."/>
            <person name="Gou J."/>
            <person name="Liao Q."/>
            <person name="Li Y."/>
            <person name="Zhou Q."/>
            <person name="Bi G."/>
            <person name="Li C."/>
            <person name="Du R."/>
            <person name="Wang X."/>
            <person name="Sun T."/>
            <person name="Guo L."/>
            <person name="Liang H."/>
            <person name="Lu P."/>
            <person name="Wu Y."/>
            <person name="Zhang Z."/>
            <person name="Ro D.K."/>
            <person name="Shang Y."/>
            <person name="Huang S."/>
            <person name="Yan J."/>
        </authorList>
    </citation>
    <scope>NUCLEOTIDE SEQUENCE [LARGE SCALE GENOMIC DNA]</scope>
    <source>
        <strain evidence="1">Ta-2019</strain>
    </source>
</reference>
<accession>A0AA38L9H9</accession>
<gene>
    <name evidence="1" type="ORF">KI387_044541</name>
</gene>